<organism evidence="5 6">
    <name type="scientific">Candidatus Filomicrobium marinum</name>
    <dbReference type="NCBI Taxonomy" id="1608628"/>
    <lineage>
        <taxon>Bacteria</taxon>
        <taxon>Pseudomonadati</taxon>
        <taxon>Pseudomonadota</taxon>
        <taxon>Alphaproteobacteria</taxon>
        <taxon>Hyphomicrobiales</taxon>
        <taxon>Hyphomicrobiaceae</taxon>
        <taxon>Filomicrobium</taxon>
    </lineage>
</organism>
<dbReference type="InterPro" id="IPR013022">
    <property type="entry name" value="Xyl_isomerase-like_TIM-brl"/>
</dbReference>
<accession>A0A0D6JG99</accession>
<dbReference type="Gene3D" id="3.20.20.150">
    <property type="entry name" value="Divalent-metal-dependent TIM barrel enzymes"/>
    <property type="match status" value="1"/>
</dbReference>
<dbReference type="PIRSF" id="PIRSF006241">
    <property type="entry name" value="HyI"/>
    <property type="match status" value="1"/>
</dbReference>
<dbReference type="GO" id="GO:0008903">
    <property type="term" value="F:hydroxypyruvate isomerase activity"/>
    <property type="evidence" value="ECO:0007669"/>
    <property type="project" value="UniProtKB-EC"/>
</dbReference>
<dbReference type="NCBIfam" id="NF043033">
    <property type="entry name" value="OxoTetrIsom"/>
    <property type="match status" value="1"/>
</dbReference>
<dbReference type="EC" id="5.3.1.22" evidence="5"/>
<sequence length="264" mass="29093">MPRFAANLSFLFTELPFLDRFAAAAEAGFEGVEILFPYDWPASEISAALKANDLTLVLFNIWPGDWAAGERGLAGIPGREADFEERVAQALRYADELGCLRLHAMAGLAEHGANFETYYANLSRAARMAASHGIDILIEPINSRDMPGYLLNRTEDARTTIEAVGVSNIGLQFDLYHRHIEQGGVENAITEFGYLARHYQVAGPPDRGEPDAGDLDYAAIFNLLDASDFRGWVGCEYRPRAATKEGLMWAQRCGVRFDGKPNTA</sequence>
<dbReference type="OrthoDB" id="9786584at2"/>
<feature type="active site" description="Proton donor/acceptor" evidence="3">
    <location>
        <position position="139"/>
    </location>
</feature>
<gene>
    <name evidence="5" type="ORF">YBN1229_v1_2457</name>
</gene>
<dbReference type="SUPFAM" id="SSF51658">
    <property type="entry name" value="Xylose isomerase-like"/>
    <property type="match status" value="1"/>
</dbReference>
<dbReference type="Proteomes" id="UP000033187">
    <property type="component" value="Chromosome 1"/>
</dbReference>
<name>A0A0D6JG99_9HYPH</name>
<protein>
    <submittedName>
        <fullName evidence="5">Putative hydroxypyruvate isomerase</fullName>
        <ecNumber evidence="5">5.3.1.22</ecNumber>
    </submittedName>
</protein>
<dbReference type="FunFam" id="3.20.20.150:FF:000007">
    <property type="entry name" value="Hydroxypyruvate isomerase"/>
    <property type="match status" value="1"/>
</dbReference>
<evidence type="ECO:0000256" key="3">
    <source>
        <dbReference type="PIRSR" id="PIRSR006241-50"/>
    </source>
</evidence>
<proteinExistence type="inferred from homology"/>
<reference evidence="6" key="1">
    <citation type="submission" date="2015-02" db="EMBL/GenBank/DDBJ databases">
        <authorList>
            <person name="Chooi Y.-H."/>
        </authorList>
    </citation>
    <scope>NUCLEOTIDE SEQUENCE [LARGE SCALE GENOMIC DNA]</scope>
    <source>
        <strain evidence="6">strain Y</strain>
    </source>
</reference>
<dbReference type="InterPro" id="IPR050417">
    <property type="entry name" value="Sugar_Epim/Isomerase"/>
</dbReference>
<evidence type="ECO:0000313" key="6">
    <source>
        <dbReference type="Proteomes" id="UP000033187"/>
    </source>
</evidence>
<keyword evidence="1 2" id="KW-0413">Isomerase</keyword>
<dbReference type="PANTHER" id="PTHR43489:SF6">
    <property type="entry name" value="HYDROXYPYRUVATE ISOMERASE-RELATED"/>
    <property type="match status" value="1"/>
</dbReference>
<evidence type="ECO:0000259" key="4">
    <source>
        <dbReference type="Pfam" id="PF01261"/>
    </source>
</evidence>
<dbReference type="KEGG" id="fiy:BN1229_v1_2457"/>
<feature type="active site" description="Proton donor/acceptor" evidence="3">
    <location>
        <position position="236"/>
    </location>
</feature>
<dbReference type="InterPro" id="IPR036237">
    <property type="entry name" value="Xyl_isomerase-like_sf"/>
</dbReference>
<dbReference type="KEGG" id="fil:BN1229_v1_3465"/>
<feature type="domain" description="Xylose isomerase-like TIM barrel" evidence="4">
    <location>
        <begin position="21"/>
        <end position="252"/>
    </location>
</feature>
<comment type="similarity">
    <text evidence="2">Belongs to the hyi family.</text>
</comment>
<evidence type="ECO:0000256" key="1">
    <source>
        <dbReference type="ARBA" id="ARBA00023235"/>
    </source>
</evidence>
<dbReference type="RefSeq" id="WP_046479220.1">
    <property type="nucleotide sequence ID" value="NZ_LN829118.1"/>
</dbReference>
<dbReference type="Pfam" id="PF01261">
    <property type="entry name" value="AP_endonuc_2"/>
    <property type="match status" value="1"/>
</dbReference>
<evidence type="ECO:0000256" key="2">
    <source>
        <dbReference type="PIRNR" id="PIRNR006241"/>
    </source>
</evidence>
<dbReference type="InterPro" id="IPR053398">
    <property type="entry name" value="HPT_OtnI_isomerases"/>
</dbReference>
<evidence type="ECO:0000313" key="5">
    <source>
        <dbReference type="EMBL" id="CPR20103.1"/>
    </source>
</evidence>
<keyword evidence="5" id="KW-0670">Pyruvate</keyword>
<keyword evidence="6" id="KW-1185">Reference proteome</keyword>
<dbReference type="AlphaFoldDB" id="A0A0D6JG99"/>
<dbReference type="GO" id="GO:0046487">
    <property type="term" value="P:glyoxylate metabolic process"/>
    <property type="evidence" value="ECO:0007669"/>
    <property type="project" value="TreeGrafter"/>
</dbReference>
<dbReference type="InterPro" id="IPR026040">
    <property type="entry name" value="HyI-like"/>
</dbReference>
<dbReference type="PANTHER" id="PTHR43489">
    <property type="entry name" value="ISOMERASE"/>
    <property type="match status" value="1"/>
</dbReference>
<dbReference type="EMBL" id="LN829119">
    <property type="protein sequence ID" value="CPR20103.1"/>
    <property type="molecule type" value="Genomic_DNA"/>
</dbReference>